<proteinExistence type="predicted"/>
<keyword evidence="2" id="KW-1185">Reference proteome</keyword>
<dbReference type="Gene3D" id="3.80.10.10">
    <property type="entry name" value="Ribonuclease Inhibitor"/>
    <property type="match status" value="1"/>
</dbReference>
<accession>A0AAV9Z341</accession>
<dbReference type="SUPFAM" id="SSF52047">
    <property type="entry name" value="RNI-like"/>
    <property type="match status" value="1"/>
</dbReference>
<dbReference type="InterPro" id="IPR032675">
    <property type="entry name" value="LRR_dom_sf"/>
</dbReference>
<sequence>MPAPCVPVLELWNHIIDLTPADAQKAVSLVCRSFVTPAQRNLFREISIDDDAWVWRNGSCSLQYGALTGLQLATRLASLLSSAPHLLTYIRELKLDSRHEECYTILAAVPWSNLRALSLQTVVQIQDPARDAISILMRTPSLRSLEIHPSKYGSGARQGATSEWIEHIVHSCSSHIESLKLFGCFLTDAITTSRHIQGPRTSPRAKIQHLSIQTCQGTADLLIRAFDFTSLKSFQCDECWTPDVLQLLQRFGQTVESVVLSPNDRQLDRVDLASLFPSLNAITALSLPCAARQDVPMPIAVPTGHPQLYTAVPPPPSAMFNPMLARLPLTNKISRVVFSIHVFELCLLPAPRPKYFPEFETVALMNLKGLRVVEVEVDMKVDPGHLLVNFLDGLRTYDAIASRIYDAFPRLYEKKLLAVSLRNQP</sequence>
<dbReference type="EMBL" id="JAWWNJ010000222">
    <property type="protein sequence ID" value="KAK6969480.1"/>
    <property type="molecule type" value="Genomic_DNA"/>
</dbReference>
<protein>
    <recommendedName>
        <fullName evidence="3">F-box domain-containing protein</fullName>
    </recommendedName>
</protein>
<dbReference type="Proteomes" id="UP001362999">
    <property type="component" value="Unassembled WGS sequence"/>
</dbReference>
<organism evidence="1 2">
    <name type="scientific">Favolaschia claudopus</name>
    <dbReference type="NCBI Taxonomy" id="2862362"/>
    <lineage>
        <taxon>Eukaryota</taxon>
        <taxon>Fungi</taxon>
        <taxon>Dikarya</taxon>
        <taxon>Basidiomycota</taxon>
        <taxon>Agaricomycotina</taxon>
        <taxon>Agaricomycetes</taxon>
        <taxon>Agaricomycetidae</taxon>
        <taxon>Agaricales</taxon>
        <taxon>Marasmiineae</taxon>
        <taxon>Mycenaceae</taxon>
        <taxon>Favolaschia</taxon>
    </lineage>
</organism>
<dbReference type="AlphaFoldDB" id="A0AAV9Z341"/>
<name>A0AAV9Z341_9AGAR</name>
<evidence type="ECO:0000313" key="1">
    <source>
        <dbReference type="EMBL" id="KAK6969480.1"/>
    </source>
</evidence>
<evidence type="ECO:0000313" key="2">
    <source>
        <dbReference type="Proteomes" id="UP001362999"/>
    </source>
</evidence>
<reference evidence="1 2" key="1">
    <citation type="journal article" date="2024" name="J Genomics">
        <title>Draft genome sequencing and assembly of Favolaschia claudopus CIRM-BRFM 2984 isolated from oak limbs.</title>
        <authorList>
            <person name="Navarro D."/>
            <person name="Drula E."/>
            <person name="Chaduli D."/>
            <person name="Cazenave R."/>
            <person name="Ahrendt S."/>
            <person name="Wang J."/>
            <person name="Lipzen A."/>
            <person name="Daum C."/>
            <person name="Barry K."/>
            <person name="Grigoriev I.V."/>
            <person name="Favel A."/>
            <person name="Rosso M.N."/>
            <person name="Martin F."/>
        </authorList>
    </citation>
    <scope>NUCLEOTIDE SEQUENCE [LARGE SCALE GENOMIC DNA]</scope>
    <source>
        <strain evidence="1 2">CIRM-BRFM 2984</strain>
    </source>
</reference>
<evidence type="ECO:0008006" key="3">
    <source>
        <dbReference type="Google" id="ProtNLM"/>
    </source>
</evidence>
<comment type="caution">
    <text evidence="1">The sequence shown here is derived from an EMBL/GenBank/DDBJ whole genome shotgun (WGS) entry which is preliminary data.</text>
</comment>
<gene>
    <name evidence="1" type="ORF">R3P38DRAFT_2814304</name>
</gene>